<comment type="cofactor">
    <cofactor evidence="1 5">
        <name>FAD</name>
        <dbReference type="ChEBI" id="CHEBI:57692"/>
    </cofactor>
</comment>
<comment type="similarity">
    <text evidence="2 5">Belongs to the acyl-CoA dehydrogenase family.</text>
</comment>
<evidence type="ECO:0000259" key="7">
    <source>
        <dbReference type="Pfam" id="PF02770"/>
    </source>
</evidence>
<dbReference type="InterPro" id="IPR036250">
    <property type="entry name" value="AcylCo_DH-like_C"/>
</dbReference>
<dbReference type="STRING" id="989370.AOQ71_34060"/>
<dbReference type="NCBIfam" id="NF008594">
    <property type="entry name" value="PRK11561.1"/>
    <property type="match status" value="1"/>
</dbReference>
<feature type="domain" description="Acyl-CoA oxidase/dehydrogenase middle" evidence="7">
    <location>
        <begin position="187"/>
        <end position="277"/>
    </location>
</feature>
<dbReference type="PANTHER" id="PTHR42707:SF3">
    <property type="entry name" value="ACYL-COA DEHYDROGENASE AIDB-RELATED"/>
    <property type="match status" value="1"/>
</dbReference>
<reference evidence="9 10" key="1">
    <citation type="submission" date="2015-09" db="EMBL/GenBank/DDBJ databases">
        <title>Draft Genome Sequence of Bradyrhizobium manausense Strain BR 3351T, a Novel Symbiotic Nitrogen-Fixing Alphaproteobacterium Isolated from Brazilian Amazon Rain Forest.</title>
        <authorList>
            <person name="De Araujo J.L."/>
            <person name="Zilli J.E."/>
        </authorList>
    </citation>
    <scope>NUCLEOTIDE SEQUENCE [LARGE SCALE GENOMIC DNA]</scope>
    <source>
        <strain evidence="9 10">BR3351</strain>
    </source>
</reference>
<proteinExistence type="inferred from homology"/>
<dbReference type="PANTHER" id="PTHR42707">
    <property type="entry name" value="ACYL-COA DEHYDROGENASE"/>
    <property type="match status" value="1"/>
</dbReference>
<dbReference type="PROSITE" id="PS00072">
    <property type="entry name" value="ACYL_COA_DH_1"/>
    <property type="match status" value="1"/>
</dbReference>
<dbReference type="Proteomes" id="UP000051936">
    <property type="component" value="Unassembled WGS sequence"/>
</dbReference>
<dbReference type="Gene3D" id="6.10.250.600">
    <property type="match status" value="1"/>
</dbReference>
<dbReference type="Pfam" id="PF00441">
    <property type="entry name" value="Acyl-CoA_dh_1"/>
    <property type="match status" value="1"/>
</dbReference>
<dbReference type="Pfam" id="PF18158">
    <property type="entry name" value="AidB_N"/>
    <property type="match status" value="1"/>
</dbReference>
<protein>
    <submittedName>
        <fullName evidence="9">Acyl-CoA dehydrogenase</fullName>
    </submittedName>
</protein>
<dbReference type="InterPro" id="IPR052904">
    <property type="entry name" value="Acyl-CoA_dehydrogenase-like"/>
</dbReference>
<dbReference type="InterPro" id="IPR006091">
    <property type="entry name" value="Acyl-CoA_Oxase/DH_mid-dom"/>
</dbReference>
<keyword evidence="4 5" id="KW-0274">FAD</keyword>
<dbReference type="Gene3D" id="2.40.110.20">
    <property type="match status" value="1"/>
</dbReference>
<dbReference type="Gene3D" id="1.20.140.10">
    <property type="entry name" value="Butyryl-CoA Dehydrogenase, subunit A, domain 3"/>
    <property type="match status" value="1"/>
</dbReference>
<dbReference type="SUPFAM" id="SSF47203">
    <property type="entry name" value="Acyl-CoA dehydrogenase C-terminal domain-like"/>
    <property type="match status" value="1"/>
</dbReference>
<evidence type="ECO:0000313" key="9">
    <source>
        <dbReference type="EMBL" id="KRQ03689.1"/>
    </source>
</evidence>
<accession>A0A0R3D1I1</accession>
<name>A0A0R3D1I1_9BRAD</name>
<dbReference type="GO" id="GO:0003995">
    <property type="term" value="F:acyl-CoA dehydrogenase activity"/>
    <property type="evidence" value="ECO:0007669"/>
    <property type="project" value="InterPro"/>
</dbReference>
<evidence type="ECO:0000259" key="8">
    <source>
        <dbReference type="Pfam" id="PF18158"/>
    </source>
</evidence>
<evidence type="ECO:0000259" key="6">
    <source>
        <dbReference type="Pfam" id="PF00441"/>
    </source>
</evidence>
<feature type="domain" description="Adaptive response protein AidB N-terminal" evidence="8">
    <location>
        <begin position="13"/>
        <end position="172"/>
    </location>
</feature>
<dbReference type="Pfam" id="PF02770">
    <property type="entry name" value="Acyl-CoA_dh_M"/>
    <property type="match status" value="1"/>
</dbReference>
<keyword evidence="10" id="KW-1185">Reference proteome</keyword>
<evidence type="ECO:0000256" key="4">
    <source>
        <dbReference type="ARBA" id="ARBA00022827"/>
    </source>
</evidence>
<evidence type="ECO:0000256" key="3">
    <source>
        <dbReference type="ARBA" id="ARBA00022630"/>
    </source>
</evidence>
<dbReference type="InterPro" id="IPR006089">
    <property type="entry name" value="Acyl-CoA_DH_CS"/>
</dbReference>
<evidence type="ECO:0000256" key="2">
    <source>
        <dbReference type="ARBA" id="ARBA00009347"/>
    </source>
</evidence>
<evidence type="ECO:0000313" key="10">
    <source>
        <dbReference type="Proteomes" id="UP000051936"/>
    </source>
</evidence>
<evidence type="ECO:0000256" key="5">
    <source>
        <dbReference type="RuleBase" id="RU362125"/>
    </source>
</evidence>
<dbReference type="AlphaFoldDB" id="A0A0R3D1I1"/>
<dbReference type="RefSeq" id="WP_057756523.1">
    <property type="nucleotide sequence ID" value="NZ_LJYG01000108.1"/>
</dbReference>
<dbReference type="OrthoDB" id="9771038at2"/>
<dbReference type="EMBL" id="LJYG01000108">
    <property type="protein sequence ID" value="KRQ03689.1"/>
    <property type="molecule type" value="Genomic_DNA"/>
</dbReference>
<dbReference type="InterPro" id="IPR009100">
    <property type="entry name" value="AcylCoA_DH/oxidase_NM_dom_sf"/>
</dbReference>
<organism evidence="9 10">
    <name type="scientific">Bradyrhizobium manausense</name>
    <dbReference type="NCBI Taxonomy" id="989370"/>
    <lineage>
        <taxon>Bacteria</taxon>
        <taxon>Pseudomonadati</taxon>
        <taxon>Pseudomonadota</taxon>
        <taxon>Alphaproteobacteria</taxon>
        <taxon>Hyphomicrobiales</taxon>
        <taxon>Nitrobacteraceae</taxon>
        <taxon>Bradyrhizobium</taxon>
    </lineage>
</organism>
<evidence type="ECO:0000256" key="1">
    <source>
        <dbReference type="ARBA" id="ARBA00001974"/>
    </source>
</evidence>
<gene>
    <name evidence="9" type="ORF">AOQ71_34060</name>
</gene>
<keyword evidence="5" id="KW-0560">Oxidoreductase</keyword>
<sequence>MTQPVFATHEVFNQSPPFEEVNLFTVDQPLVEAVKANGGAAAERELSEFGRHWGSAAMADCGRIANENTPKLRTFDAKGNRRDQVEFHPAYHELMAHSAHAGVHNSTWTADGRPAGDAAEVIRAAKFYMAAQVETGHLCPITMTRASVAALAMQPDLLSKVMPVLSTRSYDPSFAPWWDKRGMTLGMGMTEKQGGTDVRANMTRAVRDGSAYRITGHKWFMSAPMCDAFLVLAQAEQGLTCFFMPRFAPDGSVNAIQFQRLKDKLGNRSNASSEVEFVGAYAERVGEEGKGIRTIIQMVQLTRQDCAIASSGLMRSGLAHALHHARHRSVFQKHLADQPLMQAVLSDMALHVEASTALVMRLCRAFDRTPHDAAEAAYMRLLTPAIKYWTCKSAPPFLYEAMECLGGNGYVEDGILARHYREAPVNAIWEGSGNVMCLDVLRALSREGEAAMAVLQALAAETKGLPGAGEAVAFIGKTFRRTDGERVARLAVEKLALLAGAAALNGVSPHHAELFAATRLATHHASMYGAVELDNGDVRALLERALP</sequence>
<keyword evidence="3 5" id="KW-0285">Flavoprotein</keyword>
<comment type="caution">
    <text evidence="9">The sequence shown here is derived from an EMBL/GenBank/DDBJ whole genome shotgun (WGS) entry which is preliminary data.</text>
</comment>
<dbReference type="SUPFAM" id="SSF56645">
    <property type="entry name" value="Acyl-CoA dehydrogenase NM domain-like"/>
    <property type="match status" value="1"/>
</dbReference>
<dbReference type="InterPro" id="IPR041504">
    <property type="entry name" value="AidB_N"/>
</dbReference>
<feature type="domain" description="Acyl-CoA dehydrogenase/oxidase C-terminal" evidence="6">
    <location>
        <begin position="289"/>
        <end position="444"/>
    </location>
</feature>
<dbReference type="InterPro" id="IPR009075">
    <property type="entry name" value="AcylCo_DH/oxidase_C"/>
</dbReference>
<dbReference type="PROSITE" id="PS00073">
    <property type="entry name" value="ACYL_COA_DH_2"/>
    <property type="match status" value="1"/>
</dbReference>